<protein>
    <submittedName>
        <fullName evidence="1">DUF2750 domain-containing protein</fullName>
    </submittedName>
</protein>
<dbReference type="EMBL" id="VANI01000011">
    <property type="protein sequence ID" value="TLM77055.1"/>
    <property type="molecule type" value="Genomic_DNA"/>
</dbReference>
<evidence type="ECO:0000313" key="2">
    <source>
        <dbReference type="Proteomes" id="UP000306791"/>
    </source>
</evidence>
<dbReference type="Pfam" id="PF11042">
    <property type="entry name" value="DUF2750"/>
    <property type="match status" value="1"/>
</dbReference>
<organism evidence="1 2">
    <name type="scientific">Microbulbifer harenosus</name>
    <dbReference type="NCBI Taxonomy" id="2576840"/>
    <lineage>
        <taxon>Bacteria</taxon>
        <taxon>Pseudomonadati</taxon>
        <taxon>Pseudomonadota</taxon>
        <taxon>Gammaproteobacteria</taxon>
        <taxon>Cellvibrionales</taxon>
        <taxon>Microbulbiferaceae</taxon>
        <taxon>Microbulbifer</taxon>
    </lineage>
</organism>
<dbReference type="RefSeq" id="WP_138235962.1">
    <property type="nucleotide sequence ID" value="NZ_CP185860.1"/>
</dbReference>
<gene>
    <name evidence="1" type="ORF">FDY93_11935</name>
</gene>
<name>A0ABY2UMD8_9GAMM</name>
<reference evidence="1 2" key="1">
    <citation type="submission" date="2019-05" db="EMBL/GenBank/DDBJ databases">
        <title>Microbulbifer harenosus sp. nov., an alginate-degrading bacterium isolated from coastal sand.</title>
        <authorList>
            <person name="Huang H."/>
            <person name="Mo K."/>
            <person name="Bao S."/>
        </authorList>
    </citation>
    <scope>NUCLEOTIDE SEQUENCE [LARGE SCALE GENOMIC DNA]</scope>
    <source>
        <strain evidence="1 2">HB161719</strain>
    </source>
</reference>
<dbReference type="Proteomes" id="UP000306791">
    <property type="component" value="Unassembled WGS sequence"/>
</dbReference>
<accession>A0ABY2UMD8</accession>
<dbReference type="InterPro" id="IPR021284">
    <property type="entry name" value="DUF2750"/>
</dbReference>
<comment type="caution">
    <text evidence="1">The sequence shown here is derived from an EMBL/GenBank/DDBJ whole genome shotgun (WGS) entry which is preliminary data.</text>
</comment>
<proteinExistence type="predicted"/>
<evidence type="ECO:0000313" key="1">
    <source>
        <dbReference type="EMBL" id="TLM77055.1"/>
    </source>
</evidence>
<sequence>MNNDDLNAILDLDCEARYEYFLDAVGEEREVWILVNSEEHFLKLHAEDQGEFEYLPVWPSAAFAGDYAADDSDLKPRGIPLPQFLSRWLPGLDKDGIEIGVFPGADKSVWITGSDDLGQDLRDELARF</sequence>
<keyword evidence="2" id="KW-1185">Reference proteome</keyword>